<feature type="compositionally biased region" description="Low complexity" evidence="1">
    <location>
        <begin position="143"/>
        <end position="153"/>
    </location>
</feature>
<protein>
    <recommendedName>
        <fullName evidence="6">Reverse transcriptase Ty1/copia-type domain-containing protein</fullName>
    </recommendedName>
</protein>
<name>A0A8H7NVE6_9APHY</name>
<dbReference type="InterPro" id="IPR057670">
    <property type="entry name" value="SH3_retrovirus"/>
</dbReference>
<feature type="domain" description="Reverse transcriptase Ty1/copia-type" evidence="2">
    <location>
        <begin position="251"/>
        <end position="493"/>
    </location>
</feature>
<proteinExistence type="predicted"/>
<dbReference type="CDD" id="cd09272">
    <property type="entry name" value="RNase_HI_RT_Ty1"/>
    <property type="match status" value="1"/>
</dbReference>
<feature type="domain" description="Retroviral polymerase SH3-like" evidence="3">
    <location>
        <begin position="55"/>
        <end position="105"/>
    </location>
</feature>
<dbReference type="PANTHER" id="PTHR11439:SF483">
    <property type="entry name" value="PEPTIDE SYNTHASE GLIP-LIKE, PUTATIVE (AFU_ORTHOLOGUE AFUA_3G12920)-RELATED"/>
    <property type="match status" value="1"/>
</dbReference>
<dbReference type="EMBL" id="JADOXO010000352">
    <property type="protein sequence ID" value="KAF9806008.1"/>
    <property type="molecule type" value="Genomic_DNA"/>
</dbReference>
<evidence type="ECO:0000313" key="5">
    <source>
        <dbReference type="Proteomes" id="UP000639403"/>
    </source>
</evidence>
<sequence length="734" mass="81750">MLFNTGLPKTLWGEAITHAAWLRNRTTTRNTPGSTPHERVTGVKPNLANLPRFGCTVWVCHNAASKLDPKSREGRWVGFAARSKGHRIYSPTTHSVSIERDVRFPVDASGSAPMDVHVPSEGEHSLSSQNVPAPVLTPILAPAAPEPATMPTTEPRRSQRIRKPTQWVKDLQAGEGTAGGRGAQKVPESVTERATYADAAKELDSEDETFHALAAMNGDEPTYREAMAGPESEDWRVAMEEELAKIEAMGTYELVEKPKGANVVGCVWVLRKKRDENNEVAKFKARLCAQGFSQVHGVDYDQTAAPTARLASLRLVLALAAANDWEVHQIDFKNAYLNGDLDETIYMRQPPGFEVPGREDWIWRLLKALYGLKQAGRLWYQKICELFDEIGLSRSCHDFGVFFLFLPGIIIIIVIHVDDCTLVTNTKRIMDDLKKQLGARFEIVDLGEARWLLGFEIHRNRATRTISLSQASYIDTVLDRFHMTDAYTLTIPMDPHVTLHGLELTDDERREMARKPYARLVGSLMYAAIGTRPDIAFAVSTLAQFMANPAPVHWEAAKRVLRYLKGTRDLRLTFGLSTDGLTGYSDADWASQPHRHSISGHVFLFTSGAITWSSRKQPIIALSSTEAEYIAASDTTRELLWLRALFAELTSSSPASIPLFSDNQSAITIAKNGLLNARTKHIDLRYHFIREVLDSGRATLDYCPTNDMVADLLTKALVRRKVDFLAGLMGLHPA</sequence>
<evidence type="ECO:0008006" key="6">
    <source>
        <dbReference type="Google" id="ProtNLM"/>
    </source>
</evidence>
<accession>A0A8H7NVE6</accession>
<dbReference type="AlphaFoldDB" id="A0A8H7NVE6"/>
<evidence type="ECO:0000259" key="3">
    <source>
        <dbReference type="Pfam" id="PF25597"/>
    </source>
</evidence>
<reference evidence="4" key="2">
    <citation type="journal article" name="Front. Microbiol.">
        <title>Degradative Capacity of Two Strains of Rhodonia placenta: From Phenotype to Genotype.</title>
        <authorList>
            <person name="Kolle M."/>
            <person name="Horta M.A.C."/>
            <person name="Nowrousian M."/>
            <person name="Ohm R.A."/>
            <person name="Benz J.P."/>
            <person name="Pilgard A."/>
        </authorList>
    </citation>
    <scope>NUCLEOTIDE SEQUENCE</scope>
    <source>
        <strain evidence="4">FPRL280</strain>
    </source>
</reference>
<dbReference type="PANTHER" id="PTHR11439">
    <property type="entry name" value="GAG-POL-RELATED RETROTRANSPOSON"/>
    <property type="match status" value="1"/>
</dbReference>
<gene>
    <name evidence="4" type="ORF">IEO21_08855</name>
</gene>
<evidence type="ECO:0000259" key="2">
    <source>
        <dbReference type="Pfam" id="PF07727"/>
    </source>
</evidence>
<evidence type="ECO:0000256" key="1">
    <source>
        <dbReference type="SAM" id="MobiDB-lite"/>
    </source>
</evidence>
<dbReference type="Pfam" id="PF25597">
    <property type="entry name" value="SH3_retrovirus"/>
    <property type="match status" value="1"/>
</dbReference>
<reference evidence="4" key="1">
    <citation type="submission" date="2020-11" db="EMBL/GenBank/DDBJ databases">
        <authorList>
            <person name="Koelle M."/>
            <person name="Horta M.A.C."/>
            <person name="Nowrousian M."/>
            <person name="Ohm R.A."/>
            <person name="Benz P."/>
            <person name="Pilgard A."/>
        </authorList>
    </citation>
    <scope>NUCLEOTIDE SEQUENCE</scope>
    <source>
        <strain evidence="4">FPRL280</strain>
    </source>
</reference>
<evidence type="ECO:0000313" key="4">
    <source>
        <dbReference type="EMBL" id="KAF9806008.1"/>
    </source>
</evidence>
<dbReference type="Pfam" id="PF07727">
    <property type="entry name" value="RVT_2"/>
    <property type="match status" value="1"/>
</dbReference>
<organism evidence="4 5">
    <name type="scientific">Rhodonia placenta</name>
    <dbReference type="NCBI Taxonomy" id="104341"/>
    <lineage>
        <taxon>Eukaryota</taxon>
        <taxon>Fungi</taxon>
        <taxon>Dikarya</taxon>
        <taxon>Basidiomycota</taxon>
        <taxon>Agaricomycotina</taxon>
        <taxon>Agaricomycetes</taxon>
        <taxon>Polyporales</taxon>
        <taxon>Adustoporiaceae</taxon>
        <taxon>Rhodonia</taxon>
    </lineage>
</organism>
<comment type="caution">
    <text evidence="4">The sequence shown here is derived from an EMBL/GenBank/DDBJ whole genome shotgun (WGS) entry which is preliminary data.</text>
</comment>
<feature type="region of interest" description="Disordered" evidence="1">
    <location>
        <begin position="143"/>
        <end position="190"/>
    </location>
</feature>
<dbReference type="SUPFAM" id="SSF56672">
    <property type="entry name" value="DNA/RNA polymerases"/>
    <property type="match status" value="1"/>
</dbReference>
<dbReference type="InterPro" id="IPR043502">
    <property type="entry name" value="DNA/RNA_pol_sf"/>
</dbReference>
<dbReference type="InterPro" id="IPR013103">
    <property type="entry name" value="RVT_2"/>
</dbReference>
<dbReference type="Proteomes" id="UP000639403">
    <property type="component" value="Unassembled WGS sequence"/>
</dbReference>